<feature type="non-terminal residue" evidence="1">
    <location>
        <position position="1"/>
    </location>
</feature>
<proteinExistence type="predicted"/>
<comment type="caution">
    <text evidence="1">The sequence shown here is derived from an EMBL/GenBank/DDBJ whole genome shotgun (WGS) entry which is preliminary data.</text>
</comment>
<dbReference type="EMBL" id="SNRW01001660">
    <property type="protein sequence ID" value="KAA6395524.1"/>
    <property type="molecule type" value="Genomic_DNA"/>
</dbReference>
<gene>
    <name evidence="1" type="ORF">EZS28_008949</name>
</gene>
<dbReference type="AlphaFoldDB" id="A0A5J4WKJ6"/>
<evidence type="ECO:0000313" key="1">
    <source>
        <dbReference type="EMBL" id="KAA6395524.1"/>
    </source>
</evidence>
<accession>A0A5J4WKJ6</accession>
<name>A0A5J4WKJ6_9EUKA</name>
<reference evidence="1 2" key="1">
    <citation type="submission" date="2019-03" db="EMBL/GenBank/DDBJ databases">
        <title>Single cell metagenomics reveals metabolic interactions within the superorganism composed of flagellate Streblomastix strix and complex community of Bacteroidetes bacteria on its surface.</title>
        <authorList>
            <person name="Treitli S.C."/>
            <person name="Kolisko M."/>
            <person name="Husnik F."/>
            <person name="Keeling P."/>
            <person name="Hampl V."/>
        </authorList>
    </citation>
    <scope>NUCLEOTIDE SEQUENCE [LARGE SCALE GENOMIC DNA]</scope>
    <source>
        <strain evidence="1">ST1C</strain>
    </source>
</reference>
<protein>
    <submittedName>
        <fullName evidence="1">Uncharacterized protein</fullName>
    </submittedName>
</protein>
<sequence>QFEDQPINTLFSGGTRQTRAPLGARGSATCCCVQTCQINWTITIPANTFGIQLNSVNLTKEGNTDIEQIRQLTNYIGTKIANAPLPAGRLID</sequence>
<evidence type="ECO:0000313" key="2">
    <source>
        <dbReference type="Proteomes" id="UP000324800"/>
    </source>
</evidence>
<dbReference type="Proteomes" id="UP000324800">
    <property type="component" value="Unassembled WGS sequence"/>
</dbReference>
<organism evidence="1 2">
    <name type="scientific">Streblomastix strix</name>
    <dbReference type="NCBI Taxonomy" id="222440"/>
    <lineage>
        <taxon>Eukaryota</taxon>
        <taxon>Metamonada</taxon>
        <taxon>Preaxostyla</taxon>
        <taxon>Oxymonadida</taxon>
        <taxon>Streblomastigidae</taxon>
        <taxon>Streblomastix</taxon>
    </lineage>
</organism>